<dbReference type="VEuPathDB" id="TriTrypDB:BSAL_51370"/>
<feature type="transmembrane region" description="Helical" evidence="7">
    <location>
        <begin position="198"/>
        <end position="221"/>
    </location>
</feature>
<dbReference type="PROSITE" id="PS00107">
    <property type="entry name" value="PROTEIN_KINASE_ATP"/>
    <property type="match status" value="1"/>
</dbReference>
<dbReference type="GO" id="GO:0004672">
    <property type="term" value="F:protein kinase activity"/>
    <property type="evidence" value="ECO:0007669"/>
    <property type="project" value="InterPro"/>
</dbReference>
<proteinExistence type="predicted"/>
<feature type="domain" description="Protein kinase" evidence="8">
    <location>
        <begin position="973"/>
        <end position="1227"/>
    </location>
</feature>
<protein>
    <submittedName>
        <fullName evidence="9">Protein kinase, putative</fullName>
    </submittedName>
</protein>
<dbReference type="InterPro" id="IPR011009">
    <property type="entry name" value="Kinase-like_dom_sf"/>
</dbReference>
<dbReference type="GO" id="GO:0006355">
    <property type="term" value="P:regulation of DNA-templated transcription"/>
    <property type="evidence" value="ECO:0007669"/>
    <property type="project" value="InterPro"/>
</dbReference>
<dbReference type="SMART" id="SM00220">
    <property type="entry name" value="S_TKc"/>
    <property type="match status" value="1"/>
</dbReference>
<keyword evidence="7" id="KW-0472">Membrane</keyword>
<dbReference type="Gene3D" id="3.30.450.20">
    <property type="entry name" value="PAS domain"/>
    <property type="match status" value="1"/>
</dbReference>
<dbReference type="Proteomes" id="UP000051952">
    <property type="component" value="Unassembled WGS sequence"/>
</dbReference>
<evidence type="ECO:0000256" key="4">
    <source>
        <dbReference type="ARBA" id="ARBA00022840"/>
    </source>
</evidence>
<dbReference type="OrthoDB" id="275301at2759"/>
<evidence type="ECO:0000256" key="2">
    <source>
        <dbReference type="ARBA" id="ARBA00022741"/>
    </source>
</evidence>
<feature type="region of interest" description="Disordered" evidence="6">
    <location>
        <begin position="274"/>
        <end position="297"/>
    </location>
</feature>
<organism evidence="9 10">
    <name type="scientific">Bodo saltans</name>
    <name type="common">Flagellated protozoan</name>
    <dbReference type="NCBI Taxonomy" id="75058"/>
    <lineage>
        <taxon>Eukaryota</taxon>
        <taxon>Discoba</taxon>
        <taxon>Euglenozoa</taxon>
        <taxon>Kinetoplastea</taxon>
        <taxon>Metakinetoplastina</taxon>
        <taxon>Eubodonida</taxon>
        <taxon>Bodonidae</taxon>
        <taxon>Bodo</taxon>
    </lineage>
</organism>
<evidence type="ECO:0000313" key="9">
    <source>
        <dbReference type="EMBL" id="CUE67314.1"/>
    </source>
</evidence>
<dbReference type="GO" id="GO:0005524">
    <property type="term" value="F:ATP binding"/>
    <property type="evidence" value="ECO:0007669"/>
    <property type="project" value="UniProtKB-UniRule"/>
</dbReference>
<keyword evidence="3 9" id="KW-0418">Kinase</keyword>
<keyword evidence="7" id="KW-1133">Transmembrane helix</keyword>
<dbReference type="PANTHER" id="PTHR48016:SF56">
    <property type="entry name" value="MAPKK KINASE"/>
    <property type="match status" value="1"/>
</dbReference>
<feature type="binding site" evidence="5">
    <location>
        <position position="1002"/>
    </location>
    <ligand>
        <name>ATP</name>
        <dbReference type="ChEBI" id="CHEBI:30616"/>
    </ligand>
</feature>
<dbReference type="PROSITE" id="PS00108">
    <property type="entry name" value="PROTEIN_KINASE_ST"/>
    <property type="match status" value="1"/>
</dbReference>
<feature type="compositionally biased region" description="Low complexity" evidence="6">
    <location>
        <begin position="888"/>
        <end position="898"/>
    </location>
</feature>
<dbReference type="OMA" id="MPHPRVT"/>
<feature type="compositionally biased region" description="Low complexity" evidence="6">
    <location>
        <begin position="906"/>
        <end position="918"/>
    </location>
</feature>
<evidence type="ECO:0000256" key="7">
    <source>
        <dbReference type="SAM" id="Phobius"/>
    </source>
</evidence>
<dbReference type="Pfam" id="PF00069">
    <property type="entry name" value="Pkinase"/>
    <property type="match status" value="1"/>
</dbReference>
<keyword evidence="7" id="KW-0812">Transmembrane</keyword>
<dbReference type="Gene3D" id="1.10.510.10">
    <property type="entry name" value="Transferase(Phosphotransferase) domain 1"/>
    <property type="match status" value="1"/>
</dbReference>
<accession>A0A0S4IKM7</accession>
<feature type="region of interest" description="Disordered" evidence="6">
    <location>
        <begin position="876"/>
        <end position="918"/>
    </location>
</feature>
<evidence type="ECO:0000256" key="3">
    <source>
        <dbReference type="ARBA" id="ARBA00022777"/>
    </source>
</evidence>
<evidence type="ECO:0000256" key="5">
    <source>
        <dbReference type="PROSITE-ProRule" id="PRU10141"/>
    </source>
</evidence>
<dbReference type="PROSITE" id="PS50011">
    <property type="entry name" value="PROTEIN_KINASE_DOM"/>
    <property type="match status" value="1"/>
</dbReference>
<dbReference type="InterPro" id="IPR000719">
    <property type="entry name" value="Prot_kinase_dom"/>
</dbReference>
<dbReference type="InterPro" id="IPR017441">
    <property type="entry name" value="Protein_kinase_ATP_BS"/>
</dbReference>
<evidence type="ECO:0000313" key="10">
    <source>
        <dbReference type="Proteomes" id="UP000051952"/>
    </source>
</evidence>
<dbReference type="PANTHER" id="PTHR48016">
    <property type="entry name" value="MAP KINASE KINASE KINASE SSK2-RELATED-RELATED"/>
    <property type="match status" value="1"/>
</dbReference>
<keyword evidence="4 5" id="KW-0067">ATP-binding</keyword>
<dbReference type="EMBL" id="CYKH01000060">
    <property type="protein sequence ID" value="CUE67314.1"/>
    <property type="molecule type" value="Genomic_DNA"/>
</dbReference>
<sequence>MIYALPDALEELFVLAHHVYEDTRTDLKPKLQAQHLEVSKMVQVLAGVPEGSFQSIPGAFPMHNPNNGSNNNSGSKIDVNASGIPTNATGASGHQVAPSPPDVALSDTLHQIEHLWRTELYRVNQSSMAWRTPLIRLAQEASELLMYTKVRFPASRRLLRQLSTSQSFATISMLACFVTIIFGMCVAVITIPSVQASALTGVTVGIVLSVLLIIVSAMMMWSYHNTMIALDALFERLFFERVVALKLGRDDDNQQRPTIMGGGSVGGQSNALSDGGAGGGAAGRRAQQVGPSVRPSMKKHTKTGFYTISYDGGIGWIDGQFLDTQVVMIGFDEQYCITLWNNAAETTTGFLETECLGKPLSELVDSPSGDIKQDIQSMKKTSRSQQSAALKIRLRAFATAPVTLFTIVAPISGETNPGNALGSSGQVGNILICANAKDNLKEARGFLHDYHIHRIQDVADELVQQGSLGHEETVQMKILAKFANLGYAKALEDAARTMVYEWEWTTGNQLFARALGTWLNRCTLVLSPSFPQTLCVNPFIAGTIGNAMGVAVKGSNRCEVRASVAYCNIHHVHQLEVSLTVPASSKPFDPEEMLEGLKSTMNVTLAYISFSNDDTTTTLQFPCQVAMLVEDFGENGPAADGEGGNGGANGEPVVKCSVNVITLLSNTVDRHNLSMVLLKTIYISLTNVQDPRDLEKKIAGQEVDVIIADRTWFSTAKMLVQNHRAQGSVILIPLTPTGEDDAAIGNDAMPHPRVTEFDEDEMNEDDFSPVAVVQTAVGAIDIETSMRRRMSSLATTQLPQATPPPMPQTQDQPLTQPRPMEFFFWNDAMPHPRVTEFDEDEMNEDDFSPVAVIQTAVGAIDIEASMHRRMSSLATTQLPQPIPPPMPQTQDQPLTQPRPMEPNRTASPAPATSSAAVPPANASGMYVIKSPIQRNILEALMLEVAKEVEKKKAAIAERDEREKILTLRQDSPWTQGRLLGRGAFGAVYEAMSDLTGGKMAVKMFYFRSQGEEGSINELLNEIKIMCSLNHPNIVHYFYCERKDNNVNLFMELCDQSLAEHMMNKVVPKRGGGSGLMLTAPSVLKQVVSAVAYLHGKSIAHRDIKPQNILLKEDKIKLTDFGTSRQTGADEEMLDTQGTFRYMAPEVYRGESHSLSCDIWSIGCLACELFLCPPKFMENRFSSLLGTMEEVELPNVAVGVLQNFLEQCLQLNPQLRPSAQMLLLHPLLTDSHAVEGLPTVFDVKGPRHSIAANVRQSAFSMSSNNSETMSQTGIMQK</sequence>
<dbReference type="CDD" id="cd00130">
    <property type="entry name" value="PAS"/>
    <property type="match status" value="1"/>
</dbReference>
<dbReference type="InterPro" id="IPR013767">
    <property type="entry name" value="PAS_fold"/>
</dbReference>
<keyword evidence="10" id="KW-1185">Reference proteome</keyword>
<reference evidence="10" key="1">
    <citation type="submission" date="2015-09" db="EMBL/GenBank/DDBJ databases">
        <authorList>
            <consortium name="Pathogen Informatics"/>
        </authorList>
    </citation>
    <scope>NUCLEOTIDE SEQUENCE [LARGE SCALE GENOMIC DNA]</scope>
    <source>
        <strain evidence="10">Lake Konstanz</strain>
    </source>
</reference>
<evidence type="ECO:0000256" key="1">
    <source>
        <dbReference type="ARBA" id="ARBA00022679"/>
    </source>
</evidence>
<keyword evidence="2 5" id="KW-0547">Nucleotide-binding</keyword>
<dbReference type="SUPFAM" id="SSF55785">
    <property type="entry name" value="PYP-like sensor domain (PAS domain)"/>
    <property type="match status" value="1"/>
</dbReference>
<dbReference type="InterPro" id="IPR008271">
    <property type="entry name" value="Ser/Thr_kinase_AS"/>
</dbReference>
<dbReference type="InterPro" id="IPR050538">
    <property type="entry name" value="MAP_kinase_kinase_kinase"/>
</dbReference>
<dbReference type="InterPro" id="IPR000014">
    <property type="entry name" value="PAS"/>
</dbReference>
<dbReference type="InterPro" id="IPR035965">
    <property type="entry name" value="PAS-like_dom_sf"/>
</dbReference>
<gene>
    <name evidence="9" type="ORF">BSAL_51370</name>
</gene>
<dbReference type="AlphaFoldDB" id="A0A0S4IKM7"/>
<evidence type="ECO:0000259" key="8">
    <source>
        <dbReference type="PROSITE" id="PS50011"/>
    </source>
</evidence>
<feature type="transmembrane region" description="Helical" evidence="7">
    <location>
        <begin position="168"/>
        <end position="191"/>
    </location>
</feature>
<dbReference type="Gene3D" id="3.30.200.20">
    <property type="entry name" value="Phosphorylase Kinase, domain 1"/>
    <property type="match status" value="1"/>
</dbReference>
<evidence type="ECO:0000256" key="6">
    <source>
        <dbReference type="SAM" id="MobiDB-lite"/>
    </source>
</evidence>
<dbReference type="SUPFAM" id="SSF56112">
    <property type="entry name" value="Protein kinase-like (PK-like)"/>
    <property type="match status" value="1"/>
</dbReference>
<keyword evidence="1" id="KW-0808">Transferase</keyword>
<dbReference type="Pfam" id="PF00989">
    <property type="entry name" value="PAS"/>
    <property type="match status" value="1"/>
</dbReference>
<name>A0A0S4IKM7_BODSA</name>